<evidence type="ECO:0000313" key="3">
    <source>
        <dbReference type="Proteomes" id="UP000017127"/>
    </source>
</evidence>
<dbReference type="InterPro" id="IPR013096">
    <property type="entry name" value="Cupin_2"/>
</dbReference>
<dbReference type="Proteomes" id="UP000017127">
    <property type="component" value="Unassembled WGS sequence"/>
</dbReference>
<sequence length="157" mass="17292">MSDRCMIPIVKSPNDYQAYRISPHDTNRLALVFDPDVANASITVCIEIFDIGGKTPPNRHQLAVEMFFILKGEGVVSCDGKQVKIQAGNSILVPPTGTHMIENTGSTRLYALCIMVPNEDFAELIRRGTPVELDEEDLKVLTRVDGFTTSMIHLSSA</sequence>
<dbReference type="InterPro" id="IPR011051">
    <property type="entry name" value="RmlC_Cupin_sf"/>
</dbReference>
<dbReference type="RefSeq" id="WP_023067755.1">
    <property type="nucleotide sequence ID" value="NZ_AUZM01000044.1"/>
</dbReference>
<evidence type="ECO:0000313" key="2">
    <source>
        <dbReference type="EMBL" id="ERT06005.1"/>
    </source>
</evidence>
<dbReference type="EMBL" id="AUZM01000044">
    <property type="protein sequence ID" value="ERT06005.1"/>
    <property type="molecule type" value="Genomic_DNA"/>
</dbReference>
<protein>
    <submittedName>
        <fullName evidence="2">Cupin domain protein</fullName>
    </submittedName>
</protein>
<dbReference type="Gene3D" id="2.60.120.10">
    <property type="entry name" value="Jelly Rolls"/>
    <property type="match status" value="1"/>
</dbReference>
<name>U7QG09_9CYAN</name>
<dbReference type="Pfam" id="PF07883">
    <property type="entry name" value="Cupin_2"/>
    <property type="match status" value="1"/>
</dbReference>
<feature type="domain" description="Cupin type-2" evidence="1">
    <location>
        <begin position="48"/>
        <end position="114"/>
    </location>
</feature>
<reference evidence="2 3" key="1">
    <citation type="journal article" date="2013" name="Front. Microbiol.">
        <title>Comparative genomic analyses of the cyanobacterium, Lyngbya aestuarii BL J, a powerful hydrogen producer.</title>
        <authorList>
            <person name="Kothari A."/>
            <person name="Vaughn M."/>
            <person name="Garcia-Pichel F."/>
        </authorList>
    </citation>
    <scope>NUCLEOTIDE SEQUENCE [LARGE SCALE GENOMIC DNA]</scope>
    <source>
        <strain evidence="2 3">BL J</strain>
    </source>
</reference>
<comment type="caution">
    <text evidence="2">The sequence shown here is derived from an EMBL/GenBank/DDBJ whole genome shotgun (WGS) entry which is preliminary data.</text>
</comment>
<organism evidence="2 3">
    <name type="scientific">Lyngbya aestuarii BL J</name>
    <dbReference type="NCBI Taxonomy" id="1348334"/>
    <lineage>
        <taxon>Bacteria</taxon>
        <taxon>Bacillati</taxon>
        <taxon>Cyanobacteriota</taxon>
        <taxon>Cyanophyceae</taxon>
        <taxon>Oscillatoriophycideae</taxon>
        <taxon>Oscillatoriales</taxon>
        <taxon>Microcoleaceae</taxon>
        <taxon>Lyngbya</taxon>
    </lineage>
</organism>
<dbReference type="AlphaFoldDB" id="U7QG09"/>
<dbReference type="SUPFAM" id="SSF51182">
    <property type="entry name" value="RmlC-like cupins"/>
    <property type="match status" value="1"/>
</dbReference>
<dbReference type="OrthoDB" id="9180677at2"/>
<dbReference type="CDD" id="cd06987">
    <property type="entry name" value="cupin_MAE_RS03005"/>
    <property type="match status" value="1"/>
</dbReference>
<accession>U7QG09</accession>
<proteinExistence type="predicted"/>
<gene>
    <name evidence="2" type="ORF">M595_4055</name>
</gene>
<dbReference type="PANTHER" id="PTHR43346:SF1">
    <property type="entry name" value="QUERCETIN 2,3-DIOXYGENASE-RELATED"/>
    <property type="match status" value="1"/>
</dbReference>
<dbReference type="PATRIC" id="fig|1348334.3.peg.3923"/>
<dbReference type="InterPro" id="IPR052538">
    <property type="entry name" value="Flavonoid_dioxygenase-like"/>
</dbReference>
<keyword evidence="3" id="KW-1185">Reference proteome</keyword>
<dbReference type="PANTHER" id="PTHR43346">
    <property type="entry name" value="LIGAND BINDING DOMAIN PROTEIN, PUTATIVE (AFU_ORTHOLOGUE AFUA_6G14370)-RELATED"/>
    <property type="match status" value="1"/>
</dbReference>
<dbReference type="InterPro" id="IPR014710">
    <property type="entry name" value="RmlC-like_jellyroll"/>
</dbReference>
<evidence type="ECO:0000259" key="1">
    <source>
        <dbReference type="Pfam" id="PF07883"/>
    </source>
</evidence>